<dbReference type="AlphaFoldDB" id="A0A3Q0SX92"/>
<dbReference type="PANTHER" id="PTHR23267">
    <property type="entry name" value="IMMUNOGLOBULIN LIGHT CHAIN"/>
    <property type="match status" value="1"/>
</dbReference>
<dbReference type="GeneTree" id="ENSGT01150000286991"/>
<dbReference type="InterPro" id="IPR013783">
    <property type="entry name" value="Ig-like_fold"/>
</dbReference>
<dbReference type="Proteomes" id="UP000261340">
    <property type="component" value="Unplaced"/>
</dbReference>
<evidence type="ECO:0000313" key="2">
    <source>
        <dbReference type="Ensembl" id="ENSACIP00000027357.1"/>
    </source>
</evidence>
<keyword evidence="3" id="KW-1185">Reference proteome</keyword>
<dbReference type="InterPro" id="IPR007110">
    <property type="entry name" value="Ig-like_dom"/>
</dbReference>
<dbReference type="Gene3D" id="2.60.40.10">
    <property type="entry name" value="Immunoglobulins"/>
    <property type="match status" value="1"/>
</dbReference>
<name>A0A3Q0SX92_AMPCI</name>
<dbReference type="SUPFAM" id="SSF48726">
    <property type="entry name" value="Immunoglobulin"/>
    <property type="match status" value="1"/>
</dbReference>
<dbReference type="InterPro" id="IPR036179">
    <property type="entry name" value="Ig-like_dom_sf"/>
</dbReference>
<sequence length="125" mass="13740">MKPDDTHQLVKLQGCLKDIKSAAARPVAAGQTVSITCTADLDLYSEYYNKTLLSWYLQKPGETPELLIYHATVRHSGVSDRFSGSGCGTNFALTISGVQAGDAGVYYCQSVHWWNNQDVFTQCES</sequence>
<organism evidence="2 3">
    <name type="scientific">Amphilophus citrinellus</name>
    <name type="common">Midas cichlid</name>
    <name type="synonym">Cichlasoma citrinellum</name>
    <dbReference type="NCBI Taxonomy" id="61819"/>
    <lineage>
        <taxon>Eukaryota</taxon>
        <taxon>Metazoa</taxon>
        <taxon>Chordata</taxon>
        <taxon>Craniata</taxon>
        <taxon>Vertebrata</taxon>
        <taxon>Euteleostomi</taxon>
        <taxon>Actinopterygii</taxon>
        <taxon>Neopterygii</taxon>
        <taxon>Teleostei</taxon>
        <taxon>Neoteleostei</taxon>
        <taxon>Acanthomorphata</taxon>
        <taxon>Ovalentaria</taxon>
        <taxon>Cichlomorphae</taxon>
        <taxon>Cichliformes</taxon>
        <taxon>Cichlidae</taxon>
        <taxon>New World cichlids</taxon>
        <taxon>Cichlasomatinae</taxon>
        <taxon>Heroini</taxon>
        <taxon>Amphilophus</taxon>
    </lineage>
</organism>
<dbReference type="Pfam" id="PF07686">
    <property type="entry name" value="V-set"/>
    <property type="match status" value="1"/>
</dbReference>
<dbReference type="PROSITE" id="PS50835">
    <property type="entry name" value="IG_LIKE"/>
    <property type="match status" value="1"/>
</dbReference>
<reference evidence="2" key="2">
    <citation type="submission" date="2025-09" db="UniProtKB">
        <authorList>
            <consortium name="Ensembl"/>
        </authorList>
    </citation>
    <scope>IDENTIFICATION</scope>
</reference>
<proteinExistence type="predicted"/>
<evidence type="ECO:0000313" key="3">
    <source>
        <dbReference type="Proteomes" id="UP000261340"/>
    </source>
</evidence>
<dbReference type="SMART" id="SM00409">
    <property type="entry name" value="IG"/>
    <property type="match status" value="1"/>
</dbReference>
<dbReference type="InterPro" id="IPR050150">
    <property type="entry name" value="IgV_Light_Chain"/>
</dbReference>
<dbReference type="InterPro" id="IPR013106">
    <property type="entry name" value="Ig_V-set"/>
</dbReference>
<evidence type="ECO:0000259" key="1">
    <source>
        <dbReference type="PROSITE" id="PS50835"/>
    </source>
</evidence>
<dbReference type="InterPro" id="IPR003599">
    <property type="entry name" value="Ig_sub"/>
</dbReference>
<dbReference type="Ensembl" id="ENSACIT00000028076.1">
    <property type="protein sequence ID" value="ENSACIP00000027357.1"/>
    <property type="gene ID" value="ENSACIG00000021191.1"/>
</dbReference>
<dbReference type="SMART" id="SM00406">
    <property type="entry name" value="IGv"/>
    <property type="match status" value="1"/>
</dbReference>
<dbReference type="STRING" id="61819.ENSACIP00000027357"/>
<feature type="domain" description="Ig-like" evidence="1">
    <location>
        <begin position="3"/>
        <end position="125"/>
    </location>
</feature>
<accession>A0A3Q0SX92</accession>
<protein>
    <recommendedName>
        <fullName evidence="1">Ig-like domain-containing protein</fullName>
    </recommendedName>
</protein>
<reference evidence="2" key="1">
    <citation type="submission" date="2025-08" db="UniProtKB">
        <authorList>
            <consortium name="Ensembl"/>
        </authorList>
    </citation>
    <scope>IDENTIFICATION</scope>
</reference>